<dbReference type="AlphaFoldDB" id="A0A7D8UZA4"/>
<gene>
    <name evidence="11" type="ORF">VHUM_03991</name>
</gene>
<dbReference type="SMART" id="SM00239">
    <property type="entry name" value="C2"/>
    <property type="match status" value="1"/>
</dbReference>
<dbReference type="OrthoDB" id="269822at2759"/>
<dbReference type="SUPFAM" id="SSF49562">
    <property type="entry name" value="C2 domain (Calcium/lipid-binding domain, CaLB)"/>
    <property type="match status" value="1"/>
</dbReference>
<dbReference type="InterPro" id="IPR001192">
    <property type="entry name" value="PI-PLC_fam"/>
</dbReference>
<dbReference type="EMBL" id="QKWK01000013">
    <property type="protein sequence ID" value="TXT04908.1"/>
    <property type="molecule type" value="Genomic_DNA"/>
</dbReference>
<feature type="domain" description="PI-PLC Y-box" evidence="10">
    <location>
        <begin position="439"/>
        <end position="553"/>
    </location>
</feature>
<dbReference type="InterPro" id="IPR017946">
    <property type="entry name" value="PLC-like_Pdiesterase_TIM-brl"/>
</dbReference>
<evidence type="ECO:0000259" key="10">
    <source>
        <dbReference type="PROSITE" id="PS50008"/>
    </source>
</evidence>
<dbReference type="Proteomes" id="UP000473826">
    <property type="component" value="Unassembled WGS sequence"/>
</dbReference>
<comment type="catalytic activity">
    <reaction evidence="1 7">
        <text>a 1,2-diacyl-sn-glycero-3-phospho-(1D-myo-inositol-4,5-bisphosphate) + H2O = 1D-myo-inositol 1,4,5-trisphosphate + a 1,2-diacyl-sn-glycerol + H(+)</text>
        <dbReference type="Rhea" id="RHEA:33179"/>
        <dbReference type="ChEBI" id="CHEBI:15377"/>
        <dbReference type="ChEBI" id="CHEBI:15378"/>
        <dbReference type="ChEBI" id="CHEBI:17815"/>
        <dbReference type="ChEBI" id="CHEBI:58456"/>
        <dbReference type="ChEBI" id="CHEBI:203600"/>
        <dbReference type="EC" id="3.1.4.11"/>
    </reaction>
</comment>
<evidence type="ECO:0000313" key="11">
    <source>
        <dbReference type="EMBL" id="TXT04908.1"/>
    </source>
</evidence>
<dbReference type="Gene3D" id="2.60.40.150">
    <property type="entry name" value="C2 domain"/>
    <property type="match status" value="1"/>
</dbReference>
<dbReference type="InterPro" id="IPR000909">
    <property type="entry name" value="PLipase_C_PInositol-sp_X_dom"/>
</dbReference>
<dbReference type="EC" id="3.1.4.11" evidence="7"/>
<dbReference type="PROSITE" id="PS50004">
    <property type="entry name" value="C2"/>
    <property type="match status" value="1"/>
</dbReference>
<organism evidence="11 12">
    <name type="scientific">Vanrija humicola</name>
    <name type="common">Yeast</name>
    <name type="synonym">Cryptococcus humicola</name>
    <dbReference type="NCBI Taxonomy" id="5417"/>
    <lineage>
        <taxon>Eukaryota</taxon>
        <taxon>Fungi</taxon>
        <taxon>Dikarya</taxon>
        <taxon>Basidiomycota</taxon>
        <taxon>Agaricomycotina</taxon>
        <taxon>Tremellomycetes</taxon>
        <taxon>Trichosporonales</taxon>
        <taxon>Trichosporonaceae</taxon>
        <taxon>Vanrija</taxon>
    </lineage>
</organism>
<dbReference type="CDD" id="cd08598">
    <property type="entry name" value="PI-PLC1c_yeast"/>
    <property type="match status" value="1"/>
</dbReference>
<proteinExistence type="predicted"/>
<feature type="region of interest" description="Disordered" evidence="8">
    <location>
        <begin position="381"/>
        <end position="427"/>
    </location>
</feature>
<dbReference type="PRINTS" id="PR00390">
    <property type="entry name" value="PHPHLIPASEC"/>
</dbReference>
<dbReference type="SMART" id="SM00149">
    <property type="entry name" value="PLCYc"/>
    <property type="match status" value="1"/>
</dbReference>
<evidence type="ECO:0000256" key="4">
    <source>
        <dbReference type="ARBA" id="ARBA00023098"/>
    </source>
</evidence>
<dbReference type="Gene3D" id="3.20.20.190">
    <property type="entry name" value="Phosphatidylinositol (PI) phosphodiesterase"/>
    <property type="match status" value="1"/>
</dbReference>
<evidence type="ECO:0000256" key="8">
    <source>
        <dbReference type="SAM" id="MobiDB-lite"/>
    </source>
</evidence>
<comment type="function">
    <text evidence="6">The production of the second messenger molecules diacylglycerol (DAG) and inositol 1,4,5-trisphosphate (IP3) is mediated by activated phosphatidylinositol-specific phospholipase C enzymes.</text>
</comment>
<dbReference type="GO" id="GO:0004435">
    <property type="term" value="F:phosphatidylinositol-4,5-bisphosphate phospholipase C activity"/>
    <property type="evidence" value="ECO:0007669"/>
    <property type="project" value="UniProtKB-EC"/>
</dbReference>
<dbReference type="InterPro" id="IPR011993">
    <property type="entry name" value="PH-like_dom_sf"/>
</dbReference>
<evidence type="ECO:0000259" key="9">
    <source>
        <dbReference type="PROSITE" id="PS50004"/>
    </source>
</evidence>
<comment type="caution">
    <text evidence="11">The sequence shown here is derived from an EMBL/GenBank/DDBJ whole genome shotgun (WGS) entry which is preliminary data.</text>
</comment>
<keyword evidence="3 7" id="KW-0442">Lipid degradation</keyword>
<accession>A0A7D8UZA4</accession>
<dbReference type="SUPFAM" id="SSF50729">
    <property type="entry name" value="PH domain-like"/>
    <property type="match status" value="1"/>
</dbReference>
<evidence type="ECO:0000256" key="1">
    <source>
        <dbReference type="ARBA" id="ARBA00001195"/>
    </source>
</evidence>
<dbReference type="InterPro" id="IPR000008">
    <property type="entry name" value="C2_dom"/>
</dbReference>
<dbReference type="SMART" id="SM00148">
    <property type="entry name" value="PLCXc"/>
    <property type="match status" value="1"/>
</dbReference>
<keyword evidence="12" id="KW-1185">Reference proteome</keyword>
<evidence type="ECO:0000256" key="6">
    <source>
        <dbReference type="ARBA" id="ARBA00059664"/>
    </source>
</evidence>
<protein>
    <recommendedName>
        <fullName evidence="7">Phosphoinositide phospholipase C</fullName>
        <ecNumber evidence="7">3.1.4.11</ecNumber>
    </recommendedName>
</protein>
<evidence type="ECO:0000256" key="7">
    <source>
        <dbReference type="RuleBase" id="RU361133"/>
    </source>
</evidence>
<dbReference type="Gene3D" id="2.30.29.30">
    <property type="entry name" value="Pleckstrin-homology domain (PH domain)/Phosphotyrosine-binding domain (PTB)"/>
    <property type="match status" value="1"/>
</dbReference>
<evidence type="ECO:0000256" key="3">
    <source>
        <dbReference type="ARBA" id="ARBA00022963"/>
    </source>
</evidence>
<dbReference type="SUPFAM" id="SSF51695">
    <property type="entry name" value="PLC-like phosphodiesterases"/>
    <property type="match status" value="1"/>
</dbReference>
<dbReference type="PROSITE" id="PS50007">
    <property type="entry name" value="PIPLC_X_DOMAIN"/>
    <property type="match status" value="1"/>
</dbReference>
<dbReference type="Pfam" id="PF00387">
    <property type="entry name" value="PI-PLC-Y"/>
    <property type="match status" value="1"/>
</dbReference>
<name>A0A7D8UZA4_VANHU</name>
<dbReference type="Pfam" id="PF00388">
    <property type="entry name" value="PI-PLC-X"/>
    <property type="match status" value="1"/>
</dbReference>
<evidence type="ECO:0000256" key="5">
    <source>
        <dbReference type="ARBA" id="ARBA00023224"/>
    </source>
</evidence>
<dbReference type="InterPro" id="IPR035892">
    <property type="entry name" value="C2_domain_sf"/>
</dbReference>
<dbReference type="PANTHER" id="PTHR10336">
    <property type="entry name" value="PHOSPHOINOSITIDE-SPECIFIC PHOSPHOLIPASE C FAMILY PROTEIN"/>
    <property type="match status" value="1"/>
</dbReference>
<dbReference type="FunFam" id="3.20.20.190:FF:000039">
    <property type="entry name" value="Phosphoinositide phospholipase C"/>
    <property type="match status" value="1"/>
</dbReference>
<keyword evidence="5" id="KW-0807">Transducer</keyword>
<dbReference type="GO" id="GO:0051209">
    <property type="term" value="P:release of sequestered calcium ion into cytosol"/>
    <property type="evidence" value="ECO:0007669"/>
    <property type="project" value="TreeGrafter"/>
</dbReference>
<reference evidence="11 12" key="1">
    <citation type="journal article" date="2019" name="PLoS Genet.">
        <title>Convergent evolution of linked mating-type loci in basidiomycete fungi.</title>
        <authorList>
            <person name="Sun S."/>
            <person name="Coelho M.A."/>
            <person name="Heitman J."/>
            <person name="Nowrousian M."/>
        </authorList>
    </citation>
    <scope>NUCLEOTIDE SEQUENCE [LARGE SCALE GENOMIC DNA]</scope>
    <source>
        <strain evidence="11 12">CBS 4282</strain>
    </source>
</reference>
<feature type="domain" description="C2" evidence="9">
    <location>
        <begin position="548"/>
        <end position="671"/>
    </location>
</feature>
<dbReference type="PANTHER" id="PTHR10336:SF36">
    <property type="entry name" value="1-PHOSPHATIDYLINOSITOL 4,5-BISPHOSPHATE PHOSPHODIESTERASE BETA-4"/>
    <property type="match status" value="1"/>
</dbReference>
<feature type="compositionally biased region" description="Low complexity" evidence="8">
    <location>
        <begin position="393"/>
        <end position="427"/>
    </location>
</feature>
<dbReference type="GO" id="GO:0048015">
    <property type="term" value="P:phosphatidylinositol-mediated signaling"/>
    <property type="evidence" value="ECO:0007669"/>
    <property type="project" value="TreeGrafter"/>
</dbReference>
<sequence length="689" mass="76365">MLKVSSKKIKPVIVQLAPNTITWPSMKGGKVEIKSIRELRLGQSPTEQHDSRRWLTIVYVRNGQWKVVHFIAHTDDVYVAFVKALRSLVAAASDHVVPGKTSVPASDHDLLLIRQLWPAGQNRLDQNTAARICAQLGLPTDAETMAKYEPLDISAVHQLVRDLQIRPELDDLYRVLGGPLNRGQVASFLHTVQREHNLDAARVTEVFDRYASADGTWTATSLATFLASPDNVAKHEQDMTRPLPEYFIASSHNTYLVAEQWRGASTVEGYVRVLLAGCRCVEIDIHNSDNGPVVYHGKTLTSSVPVRDVCVAIKKYAFVSSPYPVIISLEVRCDVQQQDTLAGIIVDVFGNLLIKDVVEHIEGIPSPEDLKGRILIKAKAPKPPAATRTSTHLSISPPSTSRDSTDSTTESESSSHSLSIGSSPAEKAPKAVAPVSKHLASLPVYTTGVRYAGFSKLVTYESHHIFSVSERTANRILKEGSEADWIKHNFTHLTRVYPKGVRLGSSNFDPQPYWAAGAQLVAINYQTLDWGSLINHAMFHSPVGYVLKPQALRQKHPEQVQQYRLSVRLISAQRLPPAVDLYVEATLGKQSAKTRVASGKSLSRRWDDVLSFEFDAKPSHLAFTFLHLEIKSKGVSGIVAQWMRSVHDAPRGYRYLPLDDQTRSRFLFSTLFVRIDVEVLGIAPSAEQA</sequence>
<dbReference type="GO" id="GO:0016042">
    <property type="term" value="P:lipid catabolic process"/>
    <property type="evidence" value="ECO:0007669"/>
    <property type="project" value="UniProtKB-KW"/>
</dbReference>
<dbReference type="PROSITE" id="PS50008">
    <property type="entry name" value="PIPLC_Y_DOMAIN"/>
    <property type="match status" value="1"/>
</dbReference>
<evidence type="ECO:0000256" key="2">
    <source>
        <dbReference type="ARBA" id="ARBA00022801"/>
    </source>
</evidence>
<evidence type="ECO:0000313" key="12">
    <source>
        <dbReference type="Proteomes" id="UP000473826"/>
    </source>
</evidence>
<dbReference type="InterPro" id="IPR001711">
    <property type="entry name" value="PLipase_C_Pinositol-sp_Y"/>
</dbReference>
<keyword evidence="4 7" id="KW-0443">Lipid metabolism</keyword>
<keyword evidence="2 7" id="KW-0378">Hydrolase</keyword>